<evidence type="ECO:0000313" key="3">
    <source>
        <dbReference type="RefSeq" id="XP_040588467.1"/>
    </source>
</evidence>
<feature type="region of interest" description="Disordered" evidence="1">
    <location>
        <begin position="1"/>
        <end position="85"/>
    </location>
</feature>
<protein>
    <submittedName>
        <fullName evidence="3">Translation initiation factor IF-2-like</fullName>
    </submittedName>
</protein>
<keyword evidence="2" id="KW-1185">Reference proteome</keyword>
<evidence type="ECO:0000313" key="2">
    <source>
        <dbReference type="Proteomes" id="UP000886700"/>
    </source>
</evidence>
<name>A0ABM2WCE3_MESAU</name>
<evidence type="ECO:0000256" key="1">
    <source>
        <dbReference type="SAM" id="MobiDB-lite"/>
    </source>
</evidence>
<reference evidence="3" key="1">
    <citation type="submission" date="2025-08" db="UniProtKB">
        <authorList>
            <consortium name="RefSeq"/>
        </authorList>
    </citation>
    <scope>IDENTIFICATION</scope>
    <source>
        <tissue evidence="3">Liver</tissue>
    </source>
</reference>
<dbReference type="RefSeq" id="XP_040588467.1">
    <property type="nucleotide sequence ID" value="XM_040732533.1"/>
</dbReference>
<feature type="compositionally biased region" description="Pro residues" evidence="1">
    <location>
        <begin position="190"/>
        <end position="206"/>
    </location>
</feature>
<dbReference type="Proteomes" id="UP000886700">
    <property type="component" value="Unplaced"/>
</dbReference>
<accession>A0ABM2WCE3</accession>
<feature type="compositionally biased region" description="Basic and acidic residues" evidence="1">
    <location>
        <begin position="230"/>
        <end position="244"/>
    </location>
</feature>
<feature type="compositionally biased region" description="Pro residues" evidence="1">
    <location>
        <begin position="16"/>
        <end position="25"/>
    </location>
</feature>
<proteinExistence type="predicted"/>
<gene>
    <name evidence="3" type="primary">LOC121134377</name>
</gene>
<feature type="region of interest" description="Disordered" evidence="1">
    <location>
        <begin position="190"/>
        <end position="209"/>
    </location>
</feature>
<feature type="region of interest" description="Disordered" evidence="1">
    <location>
        <begin position="217"/>
        <end position="244"/>
    </location>
</feature>
<dbReference type="GeneID" id="121134377"/>
<organism evidence="2 3">
    <name type="scientific">Mesocricetus auratus</name>
    <name type="common">Golden hamster</name>
    <dbReference type="NCBI Taxonomy" id="10036"/>
    <lineage>
        <taxon>Eukaryota</taxon>
        <taxon>Metazoa</taxon>
        <taxon>Chordata</taxon>
        <taxon>Craniata</taxon>
        <taxon>Vertebrata</taxon>
        <taxon>Euteleostomi</taxon>
        <taxon>Mammalia</taxon>
        <taxon>Eutheria</taxon>
        <taxon>Euarchontoglires</taxon>
        <taxon>Glires</taxon>
        <taxon>Rodentia</taxon>
        <taxon>Myomorpha</taxon>
        <taxon>Muroidea</taxon>
        <taxon>Cricetidae</taxon>
        <taxon>Cricetinae</taxon>
        <taxon>Mesocricetus</taxon>
    </lineage>
</organism>
<sequence>MPSPRIKEPRMVPSTFLPPQPPPQAPLRTGSRGASARHTWGRPCCCTERAPGATNRKCRATRPPGTRLAAPRRPRGRGSGRPGAPCCRTAPAWPAGLFLGGGVELFEPGASRNHSTTQELPASGLPDAVWSSPHPHPAGYLGAGLSPAVQGSRGRHKRLCSPAPGWCKAWHSLLCEPRAWFPRPVACARPSPPEGRAPGGRPPAPALWPGACTRAYKRAQPAAPVRPRSRRDNWRSHRDRERSL</sequence>
<feature type="compositionally biased region" description="Basic and acidic residues" evidence="1">
    <location>
        <begin position="1"/>
        <end position="10"/>
    </location>
</feature>